<dbReference type="AlphaFoldDB" id="A0A450RZB0"/>
<organism evidence="2">
    <name type="scientific">Candidatus Kentrum sp. FW</name>
    <dbReference type="NCBI Taxonomy" id="2126338"/>
    <lineage>
        <taxon>Bacteria</taxon>
        <taxon>Pseudomonadati</taxon>
        <taxon>Pseudomonadota</taxon>
        <taxon>Gammaproteobacteria</taxon>
        <taxon>Candidatus Kentrum</taxon>
    </lineage>
</organism>
<evidence type="ECO:0000313" key="2">
    <source>
        <dbReference type="EMBL" id="VFJ44601.1"/>
    </source>
</evidence>
<accession>A0A450RZB0</accession>
<proteinExistence type="predicted"/>
<sequence>MSKLDLAKEKIAYLKLWLGVMIAVELSLTGWVLMNFLSAHWLLIAAGILVLAAIGFAGYIIHTRIEAKIAGLEEL</sequence>
<dbReference type="EMBL" id="CAADFD010000017">
    <property type="protein sequence ID" value="VFJ54176.1"/>
    <property type="molecule type" value="Genomic_DNA"/>
</dbReference>
<feature type="transmembrane region" description="Helical" evidence="1">
    <location>
        <begin position="39"/>
        <end position="61"/>
    </location>
</feature>
<keyword evidence="1" id="KW-0812">Transmembrane</keyword>
<keyword evidence="1" id="KW-0472">Membrane</keyword>
<protein>
    <submittedName>
        <fullName evidence="2">Uncharacterized protein</fullName>
    </submittedName>
</protein>
<feature type="transmembrane region" description="Helical" evidence="1">
    <location>
        <begin position="12"/>
        <end position="33"/>
    </location>
</feature>
<evidence type="ECO:0000313" key="3">
    <source>
        <dbReference type="EMBL" id="VFJ54176.1"/>
    </source>
</evidence>
<evidence type="ECO:0000256" key="1">
    <source>
        <dbReference type="SAM" id="Phobius"/>
    </source>
</evidence>
<reference evidence="2" key="1">
    <citation type="submission" date="2019-02" db="EMBL/GenBank/DDBJ databases">
        <authorList>
            <person name="Gruber-Vodicka R. H."/>
            <person name="Seah K. B. B."/>
        </authorList>
    </citation>
    <scope>NUCLEOTIDE SEQUENCE</scope>
    <source>
        <strain evidence="3">BECK_BZ106</strain>
        <strain evidence="2">BECK_BZ15</strain>
    </source>
</reference>
<dbReference type="EMBL" id="CAADEW010000007">
    <property type="protein sequence ID" value="VFJ44601.1"/>
    <property type="molecule type" value="Genomic_DNA"/>
</dbReference>
<gene>
    <name evidence="2" type="ORF">BECKFW1821A_GA0114235_100734</name>
    <name evidence="3" type="ORF">BECKFW1821B_GA0114236_101725</name>
</gene>
<keyword evidence="1" id="KW-1133">Transmembrane helix</keyword>
<name>A0A450RZB0_9GAMM</name>